<keyword evidence="5" id="KW-1185">Reference proteome</keyword>
<dbReference type="PROSITE" id="PS51737">
    <property type="entry name" value="RECOMBINASE_DNA_BIND"/>
    <property type="match status" value="1"/>
</dbReference>
<evidence type="ECO:0000313" key="4">
    <source>
        <dbReference type="EMBL" id="MDZ8161998.1"/>
    </source>
</evidence>
<feature type="compositionally biased region" description="Basic and acidic residues" evidence="1">
    <location>
        <begin position="128"/>
        <end position="137"/>
    </location>
</feature>
<dbReference type="InterPro" id="IPR050639">
    <property type="entry name" value="SSR_resolvase"/>
</dbReference>
<dbReference type="PROSITE" id="PS51736">
    <property type="entry name" value="RECOMBINASES_3"/>
    <property type="match status" value="1"/>
</dbReference>
<dbReference type="PANTHER" id="PTHR30461:SF23">
    <property type="entry name" value="DNA RECOMBINASE-RELATED"/>
    <property type="match status" value="1"/>
</dbReference>
<dbReference type="Gene3D" id="3.40.50.1390">
    <property type="entry name" value="Resolvase, N-terminal catalytic domain"/>
    <property type="match status" value="1"/>
</dbReference>
<dbReference type="EMBL" id="JAWJYN010000002">
    <property type="protein sequence ID" value="MDZ8161998.1"/>
    <property type="molecule type" value="Genomic_DNA"/>
</dbReference>
<dbReference type="Proteomes" id="UP001291912">
    <property type="component" value="Unassembled WGS sequence"/>
</dbReference>
<sequence>MTKRAALYLRQSKADDEGIERQRDRTTALSAARGWTIVETYVDNDVSASKPRGSATAWGRLLSASESIDVVIATDLDRIARSTRDLNTLIDHKLALVTVDGEIDLASADGELRASVLASVARFEVRRKAERQRRAGDQRAALGRPTSRPGYGYRRVDRRDVIDQAEAAVIRDVARRALEGHSIRSITADLNRRGVPSPRTAEQGRTGESVARIEWSSPTLRQLLLRPSLAGLRTHRGEVVGEFDPDWHPSILDRDTHDRLVALFRNPSRESGGVGKPPKHLLSGIIYCGRCEAQPNAAPAVMRRASGKLVTTRDGRTKRQPPSYFCTTCYKVRRKQEDVERVVVGTLLRRLQQPDALALFTRGDDAAASTARNAIAAIDARLSNAADAYAAGALELGQLTRITAQLREDRATHEAVLARSLPTAIPTDIAGPEVETRWDALGLDSQRAILRAVMRVTILPSGPGRAFNPELVRIEWKSHGEEGS</sequence>
<evidence type="ECO:0000256" key="1">
    <source>
        <dbReference type="SAM" id="MobiDB-lite"/>
    </source>
</evidence>
<dbReference type="InterPro" id="IPR036162">
    <property type="entry name" value="Resolvase-like_N_sf"/>
</dbReference>
<dbReference type="SMART" id="SM00857">
    <property type="entry name" value="Resolvase"/>
    <property type="match status" value="1"/>
</dbReference>
<dbReference type="InterPro" id="IPR011109">
    <property type="entry name" value="DNA_bind_recombinase_dom"/>
</dbReference>
<evidence type="ECO:0000259" key="3">
    <source>
        <dbReference type="PROSITE" id="PS51737"/>
    </source>
</evidence>
<dbReference type="Pfam" id="PF00239">
    <property type="entry name" value="Resolvase"/>
    <property type="match status" value="1"/>
</dbReference>
<dbReference type="CDD" id="cd00338">
    <property type="entry name" value="Ser_Recombinase"/>
    <property type="match status" value="1"/>
</dbReference>
<reference evidence="4 5" key="1">
    <citation type="submission" date="2023-10" db="EMBL/GenBank/DDBJ databases">
        <title>Microbacterium xanthum sp. nov., isolated from seaweed.</title>
        <authorList>
            <person name="Lee S.D."/>
        </authorList>
    </citation>
    <scope>NUCLEOTIDE SEQUENCE [LARGE SCALE GENOMIC DNA]</scope>
    <source>
        <strain evidence="4 5">KCTC 19124</strain>
    </source>
</reference>
<organism evidence="4 5">
    <name type="scientific">Microbacterium aquimaris</name>
    <dbReference type="NCBI Taxonomy" id="459816"/>
    <lineage>
        <taxon>Bacteria</taxon>
        <taxon>Bacillati</taxon>
        <taxon>Actinomycetota</taxon>
        <taxon>Actinomycetes</taxon>
        <taxon>Micrococcales</taxon>
        <taxon>Microbacteriaceae</taxon>
        <taxon>Microbacterium</taxon>
    </lineage>
</organism>
<dbReference type="InterPro" id="IPR038109">
    <property type="entry name" value="DNA_bind_recomb_sf"/>
</dbReference>
<feature type="domain" description="Resolvase/invertase-type recombinase catalytic" evidence="2">
    <location>
        <begin position="4"/>
        <end position="143"/>
    </location>
</feature>
<feature type="region of interest" description="Disordered" evidence="1">
    <location>
        <begin position="128"/>
        <end position="155"/>
    </location>
</feature>
<name>A0ABU5N7B6_9MICO</name>
<evidence type="ECO:0000313" key="5">
    <source>
        <dbReference type="Proteomes" id="UP001291912"/>
    </source>
</evidence>
<dbReference type="InterPro" id="IPR006119">
    <property type="entry name" value="Resolv_N"/>
</dbReference>
<dbReference type="Gene3D" id="3.90.1750.20">
    <property type="entry name" value="Putative Large Serine Recombinase, Chain B, Domain 2"/>
    <property type="match status" value="1"/>
</dbReference>
<dbReference type="SUPFAM" id="SSF53041">
    <property type="entry name" value="Resolvase-like"/>
    <property type="match status" value="1"/>
</dbReference>
<dbReference type="PANTHER" id="PTHR30461">
    <property type="entry name" value="DNA-INVERTASE FROM LAMBDOID PROPHAGE"/>
    <property type="match status" value="1"/>
</dbReference>
<accession>A0ABU5N7B6</accession>
<gene>
    <name evidence="4" type="ORF">R2Q92_09095</name>
</gene>
<comment type="caution">
    <text evidence="4">The sequence shown here is derived from an EMBL/GenBank/DDBJ whole genome shotgun (WGS) entry which is preliminary data.</text>
</comment>
<dbReference type="RefSeq" id="WP_194424498.1">
    <property type="nucleotide sequence ID" value="NZ_BAAAPT010000002.1"/>
</dbReference>
<dbReference type="Pfam" id="PF07508">
    <property type="entry name" value="Recombinase"/>
    <property type="match status" value="1"/>
</dbReference>
<evidence type="ECO:0000259" key="2">
    <source>
        <dbReference type="PROSITE" id="PS51736"/>
    </source>
</evidence>
<proteinExistence type="predicted"/>
<feature type="domain" description="Recombinase" evidence="3">
    <location>
        <begin position="150"/>
        <end position="270"/>
    </location>
</feature>
<protein>
    <submittedName>
        <fullName evidence="4">Recombinase family protein</fullName>
    </submittedName>
</protein>